<evidence type="ECO:0000256" key="10">
    <source>
        <dbReference type="ARBA" id="ARBA00048287"/>
    </source>
</evidence>
<comment type="catalytic activity">
    <reaction evidence="10">
        <text>N(6)-acetyl-L-lysyl-[histone] + H2O = L-lysyl-[histone] + acetate</text>
        <dbReference type="Rhea" id="RHEA:58196"/>
        <dbReference type="Rhea" id="RHEA-COMP:9845"/>
        <dbReference type="Rhea" id="RHEA-COMP:11338"/>
        <dbReference type="ChEBI" id="CHEBI:15377"/>
        <dbReference type="ChEBI" id="CHEBI:29969"/>
        <dbReference type="ChEBI" id="CHEBI:30089"/>
        <dbReference type="ChEBI" id="CHEBI:61930"/>
        <dbReference type="EC" id="3.5.1.98"/>
    </reaction>
</comment>
<evidence type="ECO:0000256" key="7">
    <source>
        <dbReference type="ARBA" id="ARBA00023015"/>
    </source>
</evidence>
<dbReference type="RefSeq" id="XP_025600493.1">
    <property type="nucleotide sequence ID" value="XM_025740080.1"/>
</dbReference>
<evidence type="ECO:0000256" key="8">
    <source>
        <dbReference type="ARBA" id="ARBA00023163"/>
    </source>
</evidence>
<dbReference type="InterPro" id="IPR023801">
    <property type="entry name" value="His_deacetylse_dom"/>
</dbReference>
<dbReference type="GeneID" id="37267626"/>
<evidence type="ECO:0000313" key="13">
    <source>
        <dbReference type="EMBL" id="PWO00215.1"/>
    </source>
</evidence>
<dbReference type="GO" id="GO:0141221">
    <property type="term" value="F:histone deacetylase activity, hydrolytic mechanism"/>
    <property type="evidence" value="ECO:0007669"/>
    <property type="project" value="UniProtKB-EC"/>
</dbReference>
<keyword evidence="6" id="KW-0156">Chromatin regulator</keyword>
<dbReference type="EMBL" id="KZ819286">
    <property type="protein sequence ID" value="PWO00215.1"/>
    <property type="molecule type" value="Genomic_DNA"/>
</dbReference>
<accession>A0A316ZGS0</accession>
<dbReference type="PRINTS" id="PR01270">
    <property type="entry name" value="HDASUPER"/>
</dbReference>
<reference evidence="13 14" key="1">
    <citation type="journal article" date="2018" name="Mol. Biol. Evol.">
        <title>Broad Genomic Sampling Reveals a Smut Pathogenic Ancestry of the Fungal Clade Ustilaginomycotina.</title>
        <authorList>
            <person name="Kijpornyongpan T."/>
            <person name="Mondo S.J."/>
            <person name="Barry K."/>
            <person name="Sandor L."/>
            <person name="Lee J."/>
            <person name="Lipzen A."/>
            <person name="Pangilinan J."/>
            <person name="LaButti K."/>
            <person name="Hainaut M."/>
            <person name="Henrissat B."/>
            <person name="Grigoriev I.V."/>
            <person name="Spatafora J.W."/>
            <person name="Aime M.C."/>
        </authorList>
    </citation>
    <scope>NUCLEOTIDE SEQUENCE [LARGE SCALE GENOMIC DNA]</scope>
    <source>
        <strain evidence="13 14">MCA 4186</strain>
    </source>
</reference>
<dbReference type="AlphaFoldDB" id="A0A316ZGS0"/>
<dbReference type="STRING" id="58919.A0A316ZGS0"/>
<comment type="subcellular location">
    <subcellularLocation>
        <location evidence="1">Nucleus</location>
    </subcellularLocation>
</comment>
<dbReference type="InterPro" id="IPR037138">
    <property type="entry name" value="His_deacetylse_dom_sf"/>
</dbReference>
<dbReference type="InterPro" id="IPR023696">
    <property type="entry name" value="Ureohydrolase_dom_sf"/>
</dbReference>
<evidence type="ECO:0000259" key="11">
    <source>
        <dbReference type="Pfam" id="PF00850"/>
    </source>
</evidence>
<name>A0A316ZGS0_9BASI</name>
<dbReference type="FunFam" id="3.40.800.20:FF:000005">
    <property type="entry name" value="histone deacetylase 6"/>
    <property type="match status" value="1"/>
</dbReference>
<keyword evidence="8" id="KW-0804">Transcription</keyword>
<sequence length="685" mass="75428">MLPLQPGVPVPQKRTGVVYSAVMMLHMHPDEHFDRDEHPEKPERISAIWDRLDAHGCIKRMRRLPIRDALREEVMLAHDEGIWNGVEWSAFFTDDALASQTEHLNGEDSLYVNEHSAACARLSCGGVIEMVEAVVSGRIRNGFAIVRPPGHHAEPDRSMGFCFYNNVAVATKVALQKYGRRGESAGTLSKVLILDWDVHHGNGTQSAFYEDDAVLYISIHRHEGGKFFPGKPDGGHTFSGVGAGLGRNVNIPWPEGDMGDAEYLAAFQQIVMPIAFEYQPDLVIISAGFDAAEGDPLGGCHVSPQGYAQMTHMLSGLANGRVVAALEGGYNLESIASSALAVTETLLGDPVPAPQQSLRCKVLASQTIREVRREQARYWKALQHDKLDPIAHDDSALPDGTVHPLSTLLRRARSERAAQQYGLLELPTPSPSGKEEFEGMVLCTPDLFEPEKKVVVLFVHDLGNLRAERPWLSLYADQEAAHVIDTSSRVLDWALKEHSYRLVDVAVPSLECAENAQPEAGFEPNGAAFQQLRNVSQRAAALVNVVYDHYVTHLIAADTRLVLIGHGAGAAALVQLLASRETSRLRDGVAAVVNVLNHNAVPLMPAGASRKTLRQWYTRKSLVLLPSDHVIYTSSEREGRRMGNLRQSKHQRSVDILCHEFHVIEAFINSQLQQQRPAAPVVVLH</sequence>
<evidence type="ECO:0000256" key="9">
    <source>
        <dbReference type="ARBA" id="ARBA00023242"/>
    </source>
</evidence>
<feature type="domain" description="Histone deacetylase" evidence="11">
    <location>
        <begin position="38"/>
        <end position="346"/>
    </location>
</feature>
<dbReference type="EC" id="3.5.1.98" evidence="3"/>
<keyword evidence="14" id="KW-1185">Reference proteome</keyword>
<dbReference type="Gene3D" id="3.40.800.20">
    <property type="entry name" value="Histone deacetylase domain"/>
    <property type="match status" value="1"/>
</dbReference>
<dbReference type="InterPro" id="IPR000286">
    <property type="entry name" value="HDACs"/>
</dbReference>
<evidence type="ECO:0000256" key="4">
    <source>
        <dbReference type="ARBA" id="ARBA00022491"/>
    </source>
</evidence>
<keyword evidence="9" id="KW-0539">Nucleus</keyword>
<dbReference type="Pfam" id="PF00850">
    <property type="entry name" value="Hist_deacetyl"/>
    <property type="match status" value="1"/>
</dbReference>
<dbReference type="InterPro" id="IPR019154">
    <property type="entry name" value="Arb2-like_domain"/>
</dbReference>
<keyword evidence="5" id="KW-0378">Hydrolase</keyword>
<organism evidence="13 14">
    <name type="scientific">Tilletiopsis washingtonensis</name>
    <dbReference type="NCBI Taxonomy" id="58919"/>
    <lineage>
        <taxon>Eukaryota</taxon>
        <taxon>Fungi</taxon>
        <taxon>Dikarya</taxon>
        <taxon>Basidiomycota</taxon>
        <taxon>Ustilaginomycotina</taxon>
        <taxon>Exobasidiomycetes</taxon>
        <taxon>Entylomatales</taxon>
        <taxon>Entylomatales incertae sedis</taxon>
        <taxon>Tilletiopsis</taxon>
    </lineage>
</organism>
<dbReference type="SUPFAM" id="SSF52768">
    <property type="entry name" value="Arginase/deacetylase"/>
    <property type="match status" value="1"/>
</dbReference>
<feature type="domain" description="Arb2-like" evidence="12">
    <location>
        <begin position="405"/>
        <end position="674"/>
    </location>
</feature>
<dbReference type="Pfam" id="PF09757">
    <property type="entry name" value="Arb2-like"/>
    <property type="match status" value="1"/>
</dbReference>
<dbReference type="GO" id="GO:0040029">
    <property type="term" value="P:epigenetic regulation of gene expression"/>
    <property type="evidence" value="ECO:0007669"/>
    <property type="project" value="TreeGrafter"/>
</dbReference>
<dbReference type="PANTHER" id="PTHR10625">
    <property type="entry name" value="HISTONE DEACETYLASE HDAC1-RELATED"/>
    <property type="match status" value="1"/>
</dbReference>
<proteinExistence type="inferred from homology"/>
<evidence type="ECO:0000256" key="2">
    <source>
        <dbReference type="ARBA" id="ARBA00007738"/>
    </source>
</evidence>
<keyword evidence="4" id="KW-0678">Repressor</keyword>
<dbReference type="PANTHER" id="PTHR10625:SF5">
    <property type="entry name" value="HISTONE DEACETYLASE"/>
    <property type="match status" value="1"/>
</dbReference>
<evidence type="ECO:0000256" key="5">
    <source>
        <dbReference type="ARBA" id="ARBA00022801"/>
    </source>
</evidence>
<protein>
    <recommendedName>
        <fullName evidence="3">histone deacetylase</fullName>
        <ecNumber evidence="3">3.5.1.98</ecNumber>
    </recommendedName>
</protein>
<evidence type="ECO:0000256" key="6">
    <source>
        <dbReference type="ARBA" id="ARBA00022853"/>
    </source>
</evidence>
<dbReference type="Proteomes" id="UP000245946">
    <property type="component" value="Unassembled WGS sequence"/>
</dbReference>
<dbReference type="OrthoDB" id="424012at2759"/>
<evidence type="ECO:0000313" key="14">
    <source>
        <dbReference type="Proteomes" id="UP000245946"/>
    </source>
</evidence>
<evidence type="ECO:0000256" key="3">
    <source>
        <dbReference type="ARBA" id="ARBA00012111"/>
    </source>
</evidence>
<evidence type="ECO:0000256" key="1">
    <source>
        <dbReference type="ARBA" id="ARBA00004123"/>
    </source>
</evidence>
<dbReference type="GO" id="GO:0000118">
    <property type="term" value="C:histone deacetylase complex"/>
    <property type="evidence" value="ECO:0007669"/>
    <property type="project" value="TreeGrafter"/>
</dbReference>
<keyword evidence="7" id="KW-0805">Transcription regulation</keyword>
<gene>
    <name evidence="13" type="ORF">FA09DRAFT_294449</name>
</gene>
<evidence type="ECO:0000259" key="12">
    <source>
        <dbReference type="Pfam" id="PF09757"/>
    </source>
</evidence>
<comment type="similarity">
    <text evidence="2">Belongs to the histone deacetylase family. HD type 2 subfamily.</text>
</comment>